<feature type="compositionally biased region" description="Basic and acidic residues" evidence="1">
    <location>
        <begin position="21"/>
        <end position="38"/>
    </location>
</feature>
<reference evidence="2 3" key="1">
    <citation type="submission" date="2014-04" db="EMBL/GenBank/DDBJ databases">
        <title>Marinobacterium kochiensis sp. nov., isolated from sediment sample collected from Kochi backwaters in Kerala, India.</title>
        <authorList>
            <person name="Singh A."/>
            <person name="Pinnaka A.K."/>
        </authorList>
    </citation>
    <scope>NUCLEOTIDE SEQUENCE [LARGE SCALE GENOMIC DNA]</scope>
    <source>
        <strain evidence="2 3">AK27</strain>
    </source>
</reference>
<organism evidence="2 3">
    <name type="scientific">Marinobacterium lacunae</name>
    <dbReference type="NCBI Taxonomy" id="1232683"/>
    <lineage>
        <taxon>Bacteria</taxon>
        <taxon>Pseudomonadati</taxon>
        <taxon>Pseudomonadota</taxon>
        <taxon>Gammaproteobacteria</taxon>
        <taxon>Oceanospirillales</taxon>
        <taxon>Oceanospirillaceae</taxon>
        <taxon>Marinobacterium</taxon>
    </lineage>
</organism>
<dbReference type="Proteomes" id="UP000028252">
    <property type="component" value="Unassembled WGS sequence"/>
</dbReference>
<dbReference type="AlphaFoldDB" id="A0A081FTB3"/>
<evidence type="ECO:0000313" key="2">
    <source>
        <dbReference type="EMBL" id="KEA61768.1"/>
    </source>
</evidence>
<sequence>MWREGLEALAQGGGKATPQQRKPEGRQNRRRGEMKDSA</sequence>
<evidence type="ECO:0000313" key="3">
    <source>
        <dbReference type="Proteomes" id="UP000028252"/>
    </source>
</evidence>
<comment type="caution">
    <text evidence="2">The sequence shown here is derived from an EMBL/GenBank/DDBJ whole genome shotgun (WGS) entry which is preliminary data.</text>
</comment>
<accession>A0A081FTB3</accession>
<protein>
    <submittedName>
        <fullName evidence="2">Uncharacterized protein</fullName>
    </submittedName>
</protein>
<gene>
    <name evidence="2" type="ORF">ADIMK_3915</name>
</gene>
<dbReference type="STRING" id="1232683.ADIMK_3915"/>
<proteinExistence type="predicted"/>
<feature type="region of interest" description="Disordered" evidence="1">
    <location>
        <begin position="1"/>
        <end position="38"/>
    </location>
</feature>
<name>A0A081FTB3_9GAMM</name>
<keyword evidence="3" id="KW-1185">Reference proteome</keyword>
<evidence type="ECO:0000256" key="1">
    <source>
        <dbReference type="SAM" id="MobiDB-lite"/>
    </source>
</evidence>
<dbReference type="EMBL" id="JMQN01000059">
    <property type="protein sequence ID" value="KEA61768.1"/>
    <property type="molecule type" value="Genomic_DNA"/>
</dbReference>
<dbReference type="PATRIC" id="fig|1232683.4.peg.3852"/>